<accession>A0ABS4JF24</accession>
<comment type="caution">
    <text evidence="1">The sequence shown here is derived from an EMBL/GenBank/DDBJ whole genome shotgun (WGS) entry which is preliminary data.</text>
</comment>
<reference evidence="1 2" key="1">
    <citation type="submission" date="2021-03" db="EMBL/GenBank/DDBJ databases">
        <title>Genomic Encyclopedia of Type Strains, Phase IV (KMG-IV): sequencing the most valuable type-strain genomes for metagenomic binning, comparative biology and taxonomic classification.</title>
        <authorList>
            <person name="Goeker M."/>
        </authorList>
    </citation>
    <scope>NUCLEOTIDE SEQUENCE [LARGE SCALE GENOMIC DNA]</scope>
    <source>
        <strain evidence="1 2">DSM 26806</strain>
    </source>
</reference>
<name>A0ABS4JF24_9BACL</name>
<keyword evidence="2" id="KW-1185">Reference proteome</keyword>
<proteinExistence type="predicted"/>
<dbReference type="Proteomes" id="UP001519288">
    <property type="component" value="Unassembled WGS sequence"/>
</dbReference>
<sequence>MPTYKRLQELEQRLTKDRHLDLFLQTKHLLDSLQAYEEEHRKLVHIQATDGGVRPNREVEVVFYTTIRDFKDQLLDNLEQTANDLEHRWEKGYNKNFADGVE</sequence>
<evidence type="ECO:0000313" key="1">
    <source>
        <dbReference type="EMBL" id="MBP2000302.1"/>
    </source>
</evidence>
<protein>
    <submittedName>
        <fullName evidence="1">Benzoyl-CoA reductase/2-hydroxyglutaryl-CoA dehydratase subunit BcrC/BadD/HgdB</fullName>
    </submittedName>
</protein>
<gene>
    <name evidence="1" type="ORF">J2Z69_001321</name>
</gene>
<organism evidence="1 2">
    <name type="scientific">Paenibacillus shirakamiensis</name>
    <dbReference type="NCBI Taxonomy" id="1265935"/>
    <lineage>
        <taxon>Bacteria</taxon>
        <taxon>Bacillati</taxon>
        <taxon>Bacillota</taxon>
        <taxon>Bacilli</taxon>
        <taxon>Bacillales</taxon>
        <taxon>Paenibacillaceae</taxon>
        <taxon>Paenibacillus</taxon>
    </lineage>
</organism>
<dbReference type="EMBL" id="JAGGLD010000001">
    <property type="protein sequence ID" value="MBP2000302.1"/>
    <property type="molecule type" value="Genomic_DNA"/>
</dbReference>
<dbReference type="RefSeq" id="WP_209860209.1">
    <property type="nucleotide sequence ID" value="NZ_JAGGLD010000001.1"/>
</dbReference>
<evidence type="ECO:0000313" key="2">
    <source>
        <dbReference type="Proteomes" id="UP001519288"/>
    </source>
</evidence>